<dbReference type="Proteomes" id="UP000503162">
    <property type="component" value="Chromosome"/>
</dbReference>
<dbReference type="Gene3D" id="3.40.630.30">
    <property type="match status" value="1"/>
</dbReference>
<comment type="catalytic activity">
    <reaction evidence="5">
        <text>glycyl-tRNA(Gly) + acetyl-CoA = N-acetylglycyl-tRNA(Gly) + CoA + H(+)</text>
        <dbReference type="Rhea" id="RHEA:81867"/>
        <dbReference type="Rhea" id="RHEA-COMP:9683"/>
        <dbReference type="Rhea" id="RHEA-COMP:19766"/>
        <dbReference type="ChEBI" id="CHEBI:15378"/>
        <dbReference type="ChEBI" id="CHEBI:57287"/>
        <dbReference type="ChEBI" id="CHEBI:57288"/>
        <dbReference type="ChEBI" id="CHEBI:78522"/>
        <dbReference type="ChEBI" id="CHEBI:232036"/>
    </reaction>
</comment>
<keyword evidence="1" id="KW-0678">Repressor</keyword>
<dbReference type="GO" id="GO:0016747">
    <property type="term" value="F:acyltransferase activity, transferring groups other than amino-acyl groups"/>
    <property type="evidence" value="ECO:0007669"/>
    <property type="project" value="InterPro"/>
</dbReference>
<dbReference type="SUPFAM" id="SSF55729">
    <property type="entry name" value="Acyl-CoA N-acyltransferases (Nat)"/>
    <property type="match status" value="1"/>
</dbReference>
<evidence type="ECO:0000313" key="8">
    <source>
        <dbReference type="Proteomes" id="UP000503162"/>
    </source>
</evidence>
<evidence type="ECO:0000313" key="7">
    <source>
        <dbReference type="EMBL" id="QIM54340.1"/>
    </source>
</evidence>
<keyword evidence="3 7" id="KW-0808">Transferase</keyword>
<evidence type="ECO:0000256" key="4">
    <source>
        <dbReference type="ARBA" id="ARBA00023315"/>
    </source>
</evidence>
<dbReference type="PANTHER" id="PTHR36449">
    <property type="entry name" value="ACETYLTRANSFERASE-RELATED"/>
    <property type="match status" value="1"/>
</dbReference>
<evidence type="ECO:0000256" key="1">
    <source>
        <dbReference type="ARBA" id="ARBA00022491"/>
    </source>
</evidence>
<evidence type="ECO:0000259" key="6">
    <source>
        <dbReference type="Pfam" id="PF13508"/>
    </source>
</evidence>
<accession>A0A6G8IMY2</accession>
<dbReference type="InterPro" id="IPR000182">
    <property type="entry name" value="GNAT_dom"/>
</dbReference>
<evidence type="ECO:0000256" key="2">
    <source>
        <dbReference type="ARBA" id="ARBA00022649"/>
    </source>
</evidence>
<organism evidence="7 8">
    <name type="scientific">Hydrogenophaga crocea</name>
    <dbReference type="NCBI Taxonomy" id="2716225"/>
    <lineage>
        <taxon>Bacteria</taxon>
        <taxon>Pseudomonadati</taxon>
        <taxon>Pseudomonadota</taxon>
        <taxon>Betaproteobacteria</taxon>
        <taxon>Burkholderiales</taxon>
        <taxon>Comamonadaceae</taxon>
        <taxon>Hydrogenophaga</taxon>
    </lineage>
</organism>
<feature type="domain" description="N-acetyltransferase" evidence="6">
    <location>
        <begin position="46"/>
        <end position="148"/>
    </location>
</feature>
<gene>
    <name evidence="7" type="ORF">G9Q37_20340</name>
</gene>
<proteinExistence type="predicted"/>
<reference evidence="7 8" key="1">
    <citation type="submission" date="2020-03" db="EMBL/GenBank/DDBJ databases">
        <title>Hydrogenophaga sp. nov. isolated from cyanobacterial mat.</title>
        <authorList>
            <person name="Thorat V."/>
            <person name="Kirdat K."/>
            <person name="Tiwarekar B."/>
            <person name="Costa E.D."/>
            <person name="Yadav A."/>
        </authorList>
    </citation>
    <scope>NUCLEOTIDE SEQUENCE [LARGE SCALE GENOMIC DNA]</scope>
    <source>
        <strain evidence="7 8">BA0156</strain>
    </source>
</reference>
<dbReference type="PANTHER" id="PTHR36449:SF1">
    <property type="entry name" value="ACETYLTRANSFERASE"/>
    <property type="match status" value="1"/>
</dbReference>
<evidence type="ECO:0000256" key="5">
    <source>
        <dbReference type="ARBA" id="ARBA00049880"/>
    </source>
</evidence>
<dbReference type="InterPro" id="IPR016181">
    <property type="entry name" value="Acyl_CoA_acyltransferase"/>
</dbReference>
<dbReference type="Pfam" id="PF13508">
    <property type="entry name" value="Acetyltransf_7"/>
    <property type="match status" value="1"/>
</dbReference>
<keyword evidence="2" id="KW-1277">Toxin-antitoxin system</keyword>
<dbReference type="EMBL" id="CP049989">
    <property type="protein sequence ID" value="QIM54340.1"/>
    <property type="molecule type" value="Genomic_DNA"/>
</dbReference>
<dbReference type="RefSeq" id="WP_166230216.1">
    <property type="nucleotide sequence ID" value="NZ_CP049989.1"/>
</dbReference>
<evidence type="ECO:0000256" key="3">
    <source>
        <dbReference type="ARBA" id="ARBA00022679"/>
    </source>
</evidence>
<sequence length="167" mass="17564">MSPGPLRAPEPLTAEHDSSAFVCKHPALTEWLQKRALSNQASGASSTYVVCTEDRAVVGYYALAPGAVAHAVATGPVRRNMPSPVPVFVLGRLGVRADWGGRGIGAGLLRDALLRSAQAARIVGGRALLCHAIDDEARSFYLRHGFQPSGLEPMTLMVGLQGLGPLV</sequence>
<keyword evidence="8" id="KW-1185">Reference proteome</keyword>
<dbReference type="KEGG" id="hcz:G9Q37_20340"/>
<protein>
    <submittedName>
        <fullName evidence="7">GNAT family N-acetyltransferase</fullName>
    </submittedName>
</protein>
<name>A0A6G8IMY2_9BURK</name>
<keyword evidence="4" id="KW-0012">Acyltransferase</keyword>
<dbReference type="AlphaFoldDB" id="A0A6G8IMY2"/>